<dbReference type="Proteomes" id="UP000199450">
    <property type="component" value="Unassembled WGS sequence"/>
</dbReference>
<evidence type="ECO:0000313" key="2">
    <source>
        <dbReference type="Proteomes" id="UP000199450"/>
    </source>
</evidence>
<evidence type="ECO:0008006" key="3">
    <source>
        <dbReference type="Google" id="ProtNLM"/>
    </source>
</evidence>
<gene>
    <name evidence="1" type="ORF">SAMN05421856_102144</name>
</gene>
<accession>A0A1H7X1W0</accession>
<dbReference type="RefSeq" id="WP_089998735.1">
    <property type="nucleotide sequence ID" value="NZ_FOBV01000002.1"/>
</dbReference>
<dbReference type="AlphaFoldDB" id="A0A1H7X1W0"/>
<organism evidence="1 2">
    <name type="scientific">Chryseobacterium taichungense</name>
    <dbReference type="NCBI Taxonomy" id="295069"/>
    <lineage>
        <taxon>Bacteria</taxon>
        <taxon>Pseudomonadati</taxon>
        <taxon>Bacteroidota</taxon>
        <taxon>Flavobacteriia</taxon>
        <taxon>Flavobacteriales</taxon>
        <taxon>Weeksellaceae</taxon>
        <taxon>Chryseobacterium group</taxon>
        <taxon>Chryseobacterium</taxon>
    </lineage>
</organism>
<name>A0A1H7X1W0_9FLAO</name>
<evidence type="ECO:0000313" key="1">
    <source>
        <dbReference type="EMBL" id="SEM27564.1"/>
    </source>
</evidence>
<dbReference type="EMBL" id="FOBV01000002">
    <property type="protein sequence ID" value="SEM27564.1"/>
    <property type="molecule type" value="Genomic_DNA"/>
</dbReference>
<dbReference type="OrthoDB" id="5117958at2"/>
<protein>
    <recommendedName>
        <fullName evidence="3">Anti-bacteriophage protein A/HamA C-terminal domain-containing protein</fullName>
    </recommendedName>
</protein>
<dbReference type="STRING" id="295069.SAMN05421856_102144"/>
<reference evidence="2" key="1">
    <citation type="submission" date="2016-10" db="EMBL/GenBank/DDBJ databases">
        <authorList>
            <person name="Varghese N."/>
            <person name="Submissions S."/>
        </authorList>
    </citation>
    <scope>NUCLEOTIDE SEQUENCE [LARGE SCALE GENOMIC DNA]</scope>
    <source>
        <strain evidence="2">DSM 17453</strain>
    </source>
</reference>
<sequence>MPFNLIDTDCSDLVIDYEYEIANKDLLAEYVGELVLGHYFHILNIINSLSSSSSTPSNRIIDFAIEKLNVTEDVNVIHRDGWLFQMISWLVLAHRNLGSNYHTQHPHFAPAQHGIDGLSIVLKPDNTIDKIIITEDKCTANPRDTIREQVFPEFKGFEDGKKDSALISVLSSLIAHLDAGAVFQSVQNDIYNTDLRMYRIGITREDSHQSLRGRRRLFKNYDDYVSGPTSSRRSGATIYLDDMRNWMQDFSDKVVNYLESKKS</sequence>
<keyword evidence="2" id="KW-1185">Reference proteome</keyword>
<proteinExistence type="predicted"/>